<sequence>MSDQHGRTPYDAPPPLSFGGPGNPDVSSVLEGGTDEYAAPALR</sequence>
<evidence type="ECO:0000313" key="3">
    <source>
        <dbReference type="Proteomes" id="UP001622594"/>
    </source>
</evidence>
<protein>
    <submittedName>
        <fullName evidence="2">Uncharacterized protein</fullName>
    </submittedName>
</protein>
<feature type="region of interest" description="Disordered" evidence="1">
    <location>
        <begin position="1"/>
        <end position="43"/>
    </location>
</feature>
<accession>A0ABZ1LI32</accession>
<gene>
    <name evidence="2" type="ORF">OG814_34940</name>
</gene>
<dbReference type="EMBL" id="CP108188">
    <property type="protein sequence ID" value="WTR74114.1"/>
    <property type="molecule type" value="Genomic_DNA"/>
</dbReference>
<reference evidence="2 3" key="1">
    <citation type="submission" date="2022-10" db="EMBL/GenBank/DDBJ databases">
        <title>The complete genomes of actinobacterial strains from the NBC collection.</title>
        <authorList>
            <person name="Joergensen T.S."/>
            <person name="Alvarez Arevalo M."/>
            <person name="Sterndorff E.B."/>
            <person name="Faurdal D."/>
            <person name="Vuksanovic O."/>
            <person name="Mourched A.-S."/>
            <person name="Charusanti P."/>
            <person name="Shaw S."/>
            <person name="Blin K."/>
            <person name="Weber T."/>
        </authorList>
    </citation>
    <scope>NUCLEOTIDE SEQUENCE [LARGE SCALE GENOMIC DNA]</scope>
    <source>
        <strain evidence="2 3">NBC_00123</strain>
    </source>
</reference>
<keyword evidence="3" id="KW-1185">Reference proteome</keyword>
<dbReference type="RefSeq" id="WP_371637018.1">
    <property type="nucleotide sequence ID" value="NZ_CP108062.1"/>
</dbReference>
<organism evidence="2 3">
    <name type="scientific">Streptomyces zaomyceticus</name>
    <dbReference type="NCBI Taxonomy" id="68286"/>
    <lineage>
        <taxon>Bacteria</taxon>
        <taxon>Bacillati</taxon>
        <taxon>Actinomycetota</taxon>
        <taxon>Actinomycetes</taxon>
        <taxon>Kitasatosporales</taxon>
        <taxon>Streptomycetaceae</taxon>
        <taxon>Streptomyces</taxon>
    </lineage>
</organism>
<name>A0ABZ1LI32_9ACTN</name>
<proteinExistence type="predicted"/>
<dbReference type="Proteomes" id="UP001622594">
    <property type="component" value="Chromosome"/>
</dbReference>
<evidence type="ECO:0000256" key="1">
    <source>
        <dbReference type="SAM" id="MobiDB-lite"/>
    </source>
</evidence>
<evidence type="ECO:0000313" key="2">
    <source>
        <dbReference type="EMBL" id="WTR74114.1"/>
    </source>
</evidence>